<dbReference type="AlphaFoldDB" id="A0A6I4UTL2"/>
<keyword evidence="1" id="KW-0812">Transmembrane</keyword>
<name>A0A6I4UTL2_9SPHN</name>
<keyword evidence="1" id="KW-1133">Transmembrane helix</keyword>
<dbReference type="Proteomes" id="UP000469159">
    <property type="component" value="Unassembled WGS sequence"/>
</dbReference>
<feature type="transmembrane region" description="Helical" evidence="1">
    <location>
        <begin position="23"/>
        <end position="41"/>
    </location>
</feature>
<keyword evidence="1" id="KW-0472">Membrane</keyword>
<reference evidence="2 3" key="1">
    <citation type="submission" date="2019-12" db="EMBL/GenBank/DDBJ databases">
        <title>Genomic-based taxomic classification of the family Erythrobacteraceae.</title>
        <authorList>
            <person name="Xu L."/>
        </authorList>
    </citation>
    <scope>NUCLEOTIDE SEQUENCE [LARGE SCALE GENOMIC DNA]</scope>
    <source>
        <strain evidence="2 3">MCCC 1K02066</strain>
    </source>
</reference>
<comment type="caution">
    <text evidence="2">The sequence shown here is derived from an EMBL/GenBank/DDBJ whole genome shotgun (WGS) entry which is preliminary data.</text>
</comment>
<evidence type="ECO:0000256" key="1">
    <source>
        <dbReference type="SAM" id="Phobius"/>
    </source>
</evidence>
<accession>A0A6I4UTL2</accession>
<organism evidence="2 3">
    <name type="scientific">Croceibacterium soli</name>
    <dbReference type="NCBI Taxonomy" id="1739690"/>
    <lineage>
        <taxon>Bacteria</taxon>
        <taxon>Pseudomonadati</taxon>
        <taxon>Pseudomonadota</taxon>
        <taxon>Alphaproteobacteria</taxon>
        <taxon>Sphingomonadales</taxon>
        <taxon>Erythrobacteraceae</taxon>
        <taxon>Croceibacterium</taxon>
    </lineage>
</organism>
<proteinExistence type="predicted"/>
<feature type="transmembrane region" description="Helical" evidence="1">
    <location>
        <begin position="53"/>
        <end position="71"/>
    </location>
</feature>
<protein>
    <submittedName>
        <fullName evidence="2">Uncharacterized protein</fullName>
    </submittedName>
</protein>
<gene>
    <name evidence="2" type="ORF">GRI75_10085</name>
</gene>
<evidence type="ECO:0000313" key="3">
    <source>
        <dbReference type="Proteomes" id="UP000469159"/>
    </source>
</evidence>
<sequence length="83" mass="9061">MASNSTPAARRAERRDLRIVSRLLRWSGTVLALIGAVGLIVSRPDAWWSGPSWFSLVVGLLLALAGIVSRVRERRRRPPGTAG</sequence>
<dbReference type="RefSeq" id="WP_160746847.1">
    <property type="nucleotide sequence ID" value="NZ_WTYK01000005.1"/>
</dbReference>
<keyword evidence="3" id="KW-1185">Reference proteome</keyword>
<dbReference type="EMBL" id="WTYK01000005">
    <property type="protein sequence ID" value="MXP41988.1"/>
    <property type="molecule type" value="Genomic_DNA"/>
</dbReference>
<evidence type="ECO:0000313" key="2">
    <source>
        <dbReference type="EMBL" id="MXP41988.1"/>
    </source>
</evidence>